<evidence type="ECO:0000313" key="2">
    <source>
        <dbReference type="Proteomes" id="UP000649179"/>
    </source>
</evidence>
<reference evidence="1" key="2">
    <citation type="submission" date="2020-09" db="EMBL/GenBank/DDBJ databases">
        <authorList>
            <person name="Sun Q."/>
            <person name="Zhou Y."/>
        </authorList>
    </citation>
    <scope>NUCLEOTIDE SEQUENCE</scope>
    <source>
        <strain evidence="1">CGMCC 1.16067</strain>
    </source>
</reference>
<organism evidence="1 2">
    <name type="scientific">Marmoricola endophyticus</name>
    <dbReference type="NCBI Taxonomy" id="2040280"/>
    <lineage>
        <taxon>Bacteria</taxon>
        <taxon>Bacillati</taxon>
        <taxon>Actinomycetota</taxon>
        <taxon>Actinomycetes</taxon>
        <taxon>Propionibacteriales</taxon>
        <taxon>Nocardioidaceae</taxon>
        <taxon>Marmoricola</taxon>
    </lineage>
</organism>
<protein>
    <submittedName>
        <fullName evidence="1">Uncharacterized protein</fullName>
    </submittedName>
</protein>
<dbReference type="AlphaFoldDB" id="A0A917F4V5"/>
<evidence type="ECO:0000313" key="1">
    <source>
        <dbReference type="EMBL" id="GGF48348.1"/>
    </source>
</evidence>
<comment type="caution">
    <text evidence="1">The sequence shown here is derived from an EMBL/GenBank/DDBJ whole genome shotgun (WGS) entry which is preliminary data.</text>
</comment>
<name>A0A917F4V5_9ACTN</name>
<dbReference type="Proteomes" id="UP000649179">
    <property type="component" value="Unassembled WGS sequence"/>
</dbReference>
<gene>
    <name evidence="1" type="ORF">GCM10011519_22940</name>
</gene>
<sequence length="186" mass="19909">MDGTILATQPPATAPQRHFGTFGASHLCLIRPAADLQITSIEIGSGTPDPKLVTPYLRVIDPHPSAAAYPDPADGTFDTALAKVGKPSLNQKESPALLGRFLEPPESKHLRIPTCRQSESAWAAISERRQTRWPGVDLMAVVQSDAGGAVANGIVVNYTLNGTRHVLKRSVDFVVCGEETRSLQSC</sequence>
<keyword evidence="2" id="KW-1185">Reference proteome</keyword>
<proteinExistence type="predicted"/>
<dbReference type="EMBL" id="BMKQ01000001">
    <property type="protein sequence ID" value="GGF48348.1"/>
    <property type="molecule type" value="Genomic_DNA"/>
</dbReference>
<accession>A0A917F4V5</accession>
<reference evidence="1" key="1">
    <citation type="journal article" date="2014" name="Int. J. Syst. Evol. Microbiol.">
        <title>Complete genome sequence of Corynebacterium casei LMG S-19264T (=DSM 44701T), isolated from a smear-ripened cheese.</title>
        <authorList>
            <consortium name="US DOE Joint Genome Institute (JGI-PGF)"/>
            <person name="Walter F."/>
            <person name="Albersmeier A."/>
            <person name="Kalinowski J."/>
            <person name="Ruckert C."/>
        </authorList>
    </citation>
    <scope>NUCLEOTIDE SEQUENCE</scope>
    <source>
        <strain evidence="1">CGMCC 1.16067</strain>
    </source>
</reference>